<dbReference type="InterPro" id="IPR016135">
    <property type="entry name" value="UBQ-conjugating_enzyme/RWD"/>
</dbReference>
<organism evidence="3 4">
    <name type="scientific">Effrenium voratum</name>
    <dbReference type="NCBI Taxonomy" id="2562239"/>
    <lineage>
        <taxon>Eukaryota</taxon>
        <taxon>Sar</taxon>
        <taxon>Alveolata</taxon>
        <taxon>Dinophyceae</taxon>
        <taxon>Suessiales</taxon>
        <taxon>Symbiodiniaceae</taxon>
        <taxon>Effrenium</taxon>
    </lineage>
</organism>
<sequence>GARFATARLDIDLPEGYPTTCGPLVKVTPGGLPEDAAAGAPSLEEVVESALRDAAGNEALFQLAEAVRTWLFDHGKLPEEPKAPTPEPPEEEGDDLDVDSEDLDEELIEALEDLLAGDAARRKELRRIRGLAPQSAEQKAALRRQLKMLSAEEREALVGSDSDSEPEPAKPRAPAVKLAPAQVECPKGHELTAFSARPPDYRKFDGDEYTCDLCGRDGEYRYGVYHCTKCFQQGGKQFDACPACGGGGGGGKPKGKKKR</sequence>
<keyword evidence="4" id="KW-1185">Reference proteome</keyword>
<evidence type="ECO:0000259" key="2">
    <source>
        <dbReference type="PROSITE" id="PS50908"/>
    </source>
</evidence>
<feature type="non-terminal residue" evidence="3">
    <location>
        <position position="1"/>
    </location>
</feature>
<dbReference type="PROSITE" id="PS50908">
    <property type="entry name" value="RWD"/>
    <property type="match status" value="1"/>
</dbReference>
<feature type="region of interest" description="Disordered" evidence="1">
    <location>
        <begin position="76"/>
        <end position="99"/>
    </location>
</feature>
<name>A0AA36IIL9_9DINO</name>
<gene>
    <name evidence="3" type="ORF">EVOR1521_LOCUS14192</name>
</gene>
<protein>
    <recommendedName>
        <fullName evidence="2">RWD domain-containing protein</fullName>
    </recommendedName>
</protein>
<dbReference type="InterPro" id="IPR006575">
    <property type="entry name" value="RWD_dom"/>
</dbReference>
<feature type="region of interest" description="Disordered" evidence="1">
    <location>
        <begin position="153"/>
        <end position="182"/>
    </location>
</feature>
<accession>A0AA36IIL9</accession>
<dbReference type="Gene3D" id="3.10.110.10">
    <property type="entry name" value="Ubiquitin Conjugating Enzyme"/>
    <property type="match status" value="1"/>
</dbReference>
<evidence type="ECO:0000256" key="1">
    <source>
        <dbReference type="SAM" id="MobiDB-lite"/>
    </source>
</evidence>
<feature type="domain" description="RWD" evidence="2">
    <location>
        <begin position="1"/>
        <end position="74"/>
    </location>
</feature>
<proteinExistence type="predicted"/>
<dbReference type="Proteomes" id="UP001178507">
    <property type="component" value="Unassembled WGS sequence"/>
</dbReference>
<comment type="caution">
    <text evidence="3">The sequence shown here is derived from an EMBL/GenBank/DDBJ whole genome shotgun (WGS) entry which is preliminary data.</text>
</comment>
<evidence type="ECO:0000313" key="3">
    <source>
        <dbReference type="EMBL" id="CAJ1388293.1"/>
    </source>
</evidence>
<dbReference type="AlphaFoldDB" id="A0AA36IIL9"/>
<dbReference type="EMBL" id="CAUJNA010001667">
    <property type="protein sequence ID" value="CAJ1388293.1"/>
    <property type="molecule type" value="Genomic_DNA"/>
</dbReference>
<reference evidence="3" key="1">
    <citation type="submission" date="2023-08" db="EMBL/GenBank/DDBJ databases">
        <authorList>
            <person name="Chen Y."/>
            <person name="Shah S."/>
            <person name="Dougan E. K."/>
            <person name="Thang M."/>
            <person name="Chan C."/>
        </authorList>
    </citation>
    <scope>NUCLEOTIDE SEQUENCE</scope>
</reference>
<evidence type="ECO:0000313" key="4">
    <source>
        <dbReference type="Proteomes" id="UP001178507"/>
    </source>
</evidence>
<feature type="compositionally biased region" description="Acidic residues" evidence="1">
    <location>
        <begin position="88"/>
        <end position="99"/>
    </location>
</feature>